<keyword evidence="3" id="KW-1185">Reference proteome</keyword>
<evidence type="ECO:0000313" key="3">
    <source>
        <dbReference type="Proteomes" id="UP001147653"/>
    </source>
</evidence>
<reference evidence="2" key="1">
    <citation type="submission" date="2022-10" db="EMBL/GenBank/DDBJ databases">
        <title>The WGS of Solirubrobacter phytolaccae KCTC 29190.</title>
        <authorList>
            <person name="Jiang Z."/>
        </authorList>
    </citation>
    <scope>NUCLEOTIDE SEQUENCE</scope>
    <source>
        <strain evidence="2">KCTC 29190</strain>
    </source>
</reference>
<protein>
    <submittedName>
        <fullName evidence="2">MarR family transcriptional regulator</fullName>
    </submittedName>
</protein>
<dbReference type="InterPro" id="IPR036390">
    <property type="entry name" value="WH_DNA-bd_sf"/>
</dbReference>
<dbReference type="InterPro" id="IPR036388">
    <property type="entry name" value="WH-like_DNA-bd_sf"/>
</dbReference>
<dbReference type="AlphaFoldDB" id="A0A9X3N4F3"/>
<dbReference type="PANTHER" id="PTHR33164:SF43">
    <property type="entry name" value="HTH-TYPE TRANSCRIPTIONAL REPRESSOR YETL"/>
    <property type="match status" value="1"/>
</dbReference>
<gene>
    <name evidence="2" type="ORF">OJ997_04355</name>
</gene>
<dbReference type="PRINTS" id="PR00598">
    <property type="entry name" value="HTHMARR"/>
</dbReference>
<dbReference type="GO" id="GO:0006950">
    <property type="term" value="P:response to stress"/>
    <property type="evidence" value="ECO:0007669"/>
    <property type="project" value="TreeGrafter"/>
</dbReference>
<dbReference type="Pfam" id="PF12802">
    <property type="entry name" value="MarR_2"/>
    <property type="match status" value="1"/>
</dbReference>
<comment type="caution">
    <text evidence="2">The sequence shown here is derived from an EMBL/GenBank/DDBJ whole genome shotgun (WGS) entry which is preliminary data.</text>
</comment>
<dbReference type="Gene3D" id="1.10.10.10">
    <property type="entry name" value="Winged helix-like DNA-binding domain superfamily/Winged helix DNA-binding domain"/>
    <property type="match status" value="1"/>
</dbReference>
<dbReference type="Proteomes" id="UP001147653">
    <property type="component" value="Unassembled WGS sequence"/>
</dbReference>
<dbReference type="InterPro" id="IPR000835">
    <property type="entry name" value="HTH_MarR-typ"/>
</dbReference>
<dbReference type="GO" id="GO:0003700">
    <property type="term" value="F:DNA-binding transcription factor activity"/>
    <property type="evidence" value="ECO:0007669"/>
    <property type="project" value="InterPro"/>
</dbReference>
<dbReference type="RefSeq" id="WP_270023877.1">
    <property type="nucleotide sequence ID" value="NZ_JAPDDP010000005.1"/>
</dbReference>
<sequence>MEQLYAELFEAAGVGRRVGETIAGTAGQTQARWQTLWILGSGGTLTVPQVSRRLGVSRQNIQRLADQLQQEGLVALEPNPDHKTSPLLALTTEGRQALERINLAAEASHLEILEQFPASDVAALRALLRRFTAAMRTDPLS</sequence>
<dbReference type="SMART" id="SM00347">
    <property type="entry name" value="HTH_MARR"/>
    <property type="match status" value="1"/>
</dbReference>
<evidence type="ECO:0000313" key="2">
    <source>
        <dbReference type="EMBL" id="MDA0179518.1"/>
    </source>
</evidence>
<proteinExistence type="predicted"/>
<dbReference type="EMBL" id="JAPDDP010000005">
    <property type="protein sequence ID" value="MDA0179518.1"/>
    <property type="molecule type" value="Genomic_DNA"/>
</dbReference>
<evidence type="ECO:0000259" key="1">
    <source>
        <dbReference type="PROSITE" id="PS50995"/>
    </source>
</evidence>
<dbReference type="SUPFAM" id="SSF46785">
    <property type="entry name" value="Winged helix' DNA-binding domain"/>
    <property type="match status" value="1"/>
</dbReference>
<dbReference type="PANTHER" id="PTHR33164">
    <property type="entry name" value="TRANSCRIPTIONAL REGULATOR, MARR FAMILY"/>
    <property type="match status" value="1"/>
</dbReference>
<feature type="domain" description="HTH marR-type" evidence="1">
    <location>
        <begin position="1"/>
        <end position="133"/>
    </location>
</feature>
<accession>A0A9X3N4F3</accession>
<organism evidence="2 3">
    <name type="scientific">Solirubrobacter phytolaccae</name>
    <dbReference type="NCBI Taxonomy" id="1404360"/>
    <lineage>
        <taxon>Bacteria</taxon>
        <taxon>Bacillati</taxon>
        <taxon>Actinomycetota</taxon>
        <taxon>Thermoleophilia</taxon>
        <taxon>Solirubrobacterales</taxon>
        <taxon>Solirubrobacteraceae</taxon>
        <taxon>Solirubrobacter</taxon>
    </lineage>
</organism>
<name>A0A9X3N4F3_9ACTN</name>
<dbReference type="InterPro" id="IPR039422">
    <property type="entry name" value="MarR/SlyA-like"/>
</dbReference>
<dbReference type="PROSITE" id="PS50995">
    <property type="entry name" value="HTH_MARR_2"/>
    <property type="match status" value="1"/>
</dbReference>